<evidence type="ECO:0000256" key="1">
    <source>
        <dbReference type="SAM" id="SignalP"/>
    </source>
</evidence>
<dbReference type="RefSeq" id="WP_181671460.1">
    <property type="nucleotide sequence ID" value="NZ_CP054155.1"/>
</dbReference>
<feature type="chain" id="PRO_5031192011" evidence="1">
    <location>
        <begin position="26"/>
        <end position="112"/>
    </location>
</feature>
<dbReference type="AlphaFoldDB" id="A0A7L6WN58"/>
<keyword evidence="1" id="KW-0732">Signal</keyword>
<dbReference type="EMBL" id="CP054155">
    <property type="protein sequence ID" value="QMI52135.1"/>
    <property type="molecule type" value="Genomic_DNA"/>
</dbReference>
<keyword evidence="2" id="KW-0614">Plasmid</keyword>
<evidence type="ECO:0000313" key="3">
    <source>
        <dbReference type="Proteomes" id="UP000516705"/>
    </source>
</evidence>
<accession>A0A7L6WN58</accession>
<feature type="signal peptide" evidence="1">
    <location>
        <begin position="1"/>
        <end position="25"/>
    </location>
</feature>
<organism evidence="2 3">
    <name type="scientific">Streptococcus salivarius</name>
    <dbReference type="NCBI Taxonomy" id="1304"/>
    <lineage>
        <taxon>Bacteria</taxon>
        <taxon>Bacillati</taxon>
        <taxon>Bacillota</taxon>
        <taxon>Bacilli</taxon>
        <taxon>Lactobacillales</taxon>
        <taxon>Streptococcaceae</taxon>
        <taxon>Streptococcus</taxon>
    </lineage>
</organism>
<sequence length="112" mass="12360">MKKRKIVAGSLALLTALSLMTTVSAEQAKKHSKAYNDTVKTLKKIDHIYSNSDGSVGGVFKLVDGQSVRVAGVDEDGEVLVYYTNDKKKTLHIMDKTKVESYASRLEDSKHE</sequence>
<protein>
    <submittedName>
        <fullName evidence="2">Uncharacterized protein</fullName>
    </submittedName>
</protein>
<dbReference type="Proteomes" id="UP000516705">
    <property type="component" value="Plasmid pIKMIN-B502"/>
</dbReference>
<reference evidence="2 3" key="1">
    <citation type="journal article" date="2020" name="Microbiol. Resour. Announc.">
        <title>Complete Genome Sequence of Streptococcus salivarius DB-B5, a Novel Probiotic Candidate Isolated from the Supragingival Plaque of a Healthy Female Subject.</title>
        <authorList>
            <person name="Fields F.R."/>
            <person name="Li X."/>
            <person name="Navarre W.W."/>
            <person name="Naito M."/>
        </authorList>
    </citation>
    <scope>NUCLEOTIDE SEQUENCE [LARGE SCALE GENOMIC DNA]</scope>
    <source>
        <strain evidence="2 3">DB-B5</strain>
        <plasmid evidence="2 3">pIKMIN-B502</plasmid>
    </source>
</reference>
<name>A0A7L6WN58_STRSL</name>
<proteinExistence type="predicted"/>
<geneLocation type="plasmid" evidence="2 3">
    <name>pIKMIN-B502</name>
</geneLocation>
<gene>
    <name evidence="2" type="ORF">HRE60_10650</name>
</gene>
<evidence type="ECO:0000313" key="2">
    <source>
        <dbReference type="EMBL" id="QMI52135.1"/>
    </source>
</evidence>